<dbReference type="HOGENOM" id="CLU_1494032_0_0_6"/>
<feature type="region of interest" description="Disordered" evidence="1">
    <location>
        <begin position="29"/>
        <end position="52"/>
    </location>
</feature>
<reference evidence="3 4" key="1">
    <citation type="journal article" date="2008" name="Environ. Microbiol.">
        <title>The genome of Erwinia tasmaniensis strain Et1/99, a non-pathogenic bacterium in the genus Erwinia.</title>
        <authorList>
            <person name="Kube M."/>
            <person name="Migdoll A.M."/>
            <person name="Mueller I."/>
            <person name="Kuhl H."/>
            <person name="Beck A."/>
            <person name="Reinhardt R."/>
            <person name="Geider K."/>
        </authorList>
    </citation>
    <scope>NUCLEOTIDE SEQUENCE [LARGE SCALE GENOMIC DNA]</scope>
    <source>
        <strain evidence="4">DSM 17950 / CFBP 7177 / CIP 109463 / NCPPB 4357 / Et1/99</strain>
    </source>
</reference>
<feature type="compositionally biased region" description="Polar residues" evidence="1">
    <location>
        <begin position="42"/>
        <end position="52"/>
    </location>
</feature>
<gene>
    <name evidence="3" type="ordered locus">ETA_17120</name>
</gene>
<proteinExistence type="predicted"/>
<dbReference type="AlphaFoldDB" id="B2VKG6"/>
<feature type="domain" description="HNH nuclease" evidence="2">
    <location>
        <begin position="66"/>
        <end position="115"/>
    </location>
</feature>
<keyword evidence="4" id="KW-1185">Reference proteome</keyword>
<dbReference type="KEGG" id="eta:ETA_17120"/>
<dbReference type="eggNOG" id="COG3440">
    <property type="taxonomic scope" value="Bacteria"/>
</dbReference>
<sequence length="180" mass="20531">MLRWPEFPGRSPSNLTAKRGGVTYIDLPKQQSQHRAYREGVKTTSMTRPDQSPFANEVRENCHHRCVVTGASLRCITEAAHLTPHCDRGIPEKTNGLLLRRDIHALFDSHEFAINPDTLRLYFTKAARGCLNTADLTVRILNKDALKTFINPENLRARWEKFRRLHHAELACESGMNNAD</sequence>
<evidence type="ECO:0000256" key="1">
    <source>
        <dbReference type="SAM" id="MobiDB-lite"/>
    </source>
</evidence>
<dbReference type="Pfam" id="PF13391">
    <property type="entry name" value="HNH_2"/>
    <property type="match status" value="1"/>
</dbReference>
<evidence type="ECO:0000313" key="3">
    <source>
        <dbReference type="EMBL" id="CAO96758.1"/>
    </source>
</evidence>
<organism evidence="3 4">
    <name type="scientific">Erwinia tasmaniensis (strain DSM 17950 / CFBP 7177 / CIP 109463 / NCPPB 4357 / Et1/99)</name>
    <dbReference type="NCBI Taxonomy" id="465817"/>
    <lineage>
        <taxon>Bacteria</taxon>
        <taxon>Pseudomonadati</taxon>
        <taxon>Pseudomonadota</taxon>
        <taxon>Gammaproteobacteria</taxon>
        <taxon>Enterobacterales</taxon>
        <taxon>Erwiniaceae</taxon>
        <taxon>Erwinia</taxon>
    </lineage>
</organism>
<dbReference type="Proteomes" id="UP000001726">
    <property type="component" value="Chromosome"/>
</dbReference>
<dbReference type="EMBL" id="CU468135">
    <property type="protein sequence ID" value="CAO96758.1"/>
    <property type="molecule type" value="Genomic_DNA"/>
</dbReference>
<protein>
    <recommendedName>
        <fullName evidence="2">HNH nuclease domain-containing protein</fullName>
    </recommendedName>
</protein>
<dbReference type="InterPro" id="IPR003615">
    <property type="entry name" value="HNH_nuc"/>
</dbReference>
<evidence type="ECO:0000259" key="2">
    <source>
        <dbReference type="Pfam" id="PF13391"/>
    </source>
</evidence>
<evidence type="ECO:0000313" key="4">
    <source>
        <dbReference type="Proteomes" id="UP000001726"/>
    </source>
</evidence>
<name>B2VKG6_ERWT9</name>
<accession>B2VKG6</accession>